<proteinExistence type="predicted"/>
<keyword evidence="2" id="KW-1185">Reference proteome</keyword>
<evidence type="ECO:0000313" key="1">
    <source>
        <dbReference type="EMBL" id="KAJ8493054.1"/>
    </source>
</evidence>
<gene>
    <name evidence="1" type="ORF">OPV22_014775</name>
</gene>
<comment type="caution">
    <text evidence="1">The sequence shown here is derived from an EMBL/GenBank/DDBJ whole genome shotgun (WGS) entry which is preliminary data.</text>
</comment>
<dbReference type="AlphaFoldDB" id="A0AAV8PR07"/>
<organism evidence="1 2">
    <name type="scientific">Ensete ventricosum</name>
    <name type="common">Abyssinian banana</name>
    <name type="synonym">Musa ensete</name>
    <dbReference type="NCBI Taxonomy" id="4639"/>
    <lineage>
        <taxon>Eukaryota</taxon>
        <taxon>Viridiplantae</taxon>
        <taxon>Streptophyta</taxon>
        <taxon>Embryophyta</taxon>
        <taxon>Tracheophyta</taxon>
        <taxon>Spermatophyta</taxon>
        <taxon>Magnoliopsida</taxon>
        <taxon>Liliopsida</taxon>
        <taxon>Zingiberales</taxon>
        <taxon>Musaceae</taxon>
        <taxon>Ensete</taxon>
    </lineage>
</organism>
<evidence type="ECO:0008006" key="3">
    <source>
        <dbReference type="Google" id="ProtNLM"/>
    </source>
</evidence>
<dbReference type="Proteomes" id="UP001222027">
    <property type="component" value="Unassembled WGS sequence"/>
</dbReference>
<protein>
    <recommendedName>
        <fullName evidence="3">NYN domain-containing protein</fullName>
    </recommendedName>
</protein>
<name>A0AAV8PR07_ENSVE</name>
<dbReference type="EMBL" id="JAQQAF010000004">
    <property type="protein sequence ID" value="KAJ8493054.1"/>
    <property type="molecule type" value="Genomic_DNA"/>
</dbReference>
<accession>A0AAV8PR07</accession>
<reference evidence="1 2" key="1">
    <citation type="submission" date="2022-12" db="EMBL/GenBank/DDBJ databases">
        <title>Chromosome-scale assembly of the Ensete ventricosum genome.</title>
        <authorList>
            <person name="Dussert Y."/>
            <person name="Stocks J."/>
            <person name="Wendawek A."/>
            <person name="Woldeyes F."/>
            <person name="Nichols R.A."/>
            <person name="Borrell J.S."/>
        </authorList>
    </citation>
    <scope>NUCLEOTIDE SEQUENCE [LARGE SCALE GENOMIC DNA]</scope>
    <source>
        <strain evidence="2">cv. Maze</strain>
        <tissue evidence="1">Seeds</tissue>
    </source>
</reference>
<evidence type="ECO:0000313" key="2">
    <source>
        <dbReference type="Proteomes" id="UP001222027"/>
    </source>
</evidence>
<sequence>MQLPVGLNRNEAWRGLSDTQREARTKGVAADEQGLGLDANVTNVPSFSKLLPSVFIPLQNVPRVYLLLQGVGWTPTGDAAIRRFVQLNQPLCTHLEADEERQQRRQRCVVVVATDTDFCTRAAMSCPLACCDCQIHGVLQIMSQQ</sequence>